<evidence type="ECO:0000313" key="2">
    <source>
        <dbReference type="Proteomes" id="UP000077927"/>
    </source>
</evidence>
<dbReference type="KEGG" id="rin:ACS15_4217"/>
<gene>
    <name evidence="1" type="ORF">ACS15_4217</name>
</gene>
<dbReference type="AlphaFoldDB" id="A0AAC9BLR9"/>
<evidence type="ECO:0000313" key="1">
    <source>
        <dbReference type="EMBL" id="ANH76528.1"/>
    </source>
</evidence>
<dbReference type="Proteomes" id="UP000077927">
    <property type="component" value="Chromosome 2"/>
</dbReference>
<accession>A0AAC9BLR9</accession>
<organism evidence="1 2">
    <name type="scientific">Ralstonia insidiosa</name>
    <dbReference type="NCBI Taxonomy" id="190721"/>
    <lineage>
        <taxon>Bacteria</taxon>
        <taxon>Pseudomonadati</taxon>
        <taxon>Pseudomonadota</taxon>
        <taxon>Betaproteobacteria</taxon>
        <taxon>Burkholderiales</taxon>
        <taxon>Burkholderiaceae</taxon>
        <taxon>Ralstonia</taxon>
    </lineage>
</organism>
<name>A0AAC9BLR9_9RALS</name>
<sequence length="42" mass="5075">MRCGFHRRLRKKIRQANQRFEQTVQSQTHCGHAQMTVLYETV</sequence>
<protein>
    <submittedName>
        <fullName evidence="1">Uncharacterized protein</fullName>
    </submittedName>
</protein>
<dbReference type="EMBL" id="CP012606">
    <property type="protein sequence ID" value="ANH76528.1"/>
    <property type="molecule type" value="Genomic_DNA"/>
</dbReference>
<proteinExistence type="predicted"/>
<reference evidence="1 2" key="1">
    <citation type="submission" date="2015-09" db="EMBL/GenBank/DDBJ databases">
        <authorList>
            <person name="Xu Y."/>
            <person name="Nagy A."/>
            <person name="Liu N.T."/>
            <person name="Nou X."/>
        </authorList>
    </citation>
    <scope>NUCLEOTIDE SEQUENCE [LARGE SCALE GENOMIC DNA]</scope>
    <source>
        <strain evidence="1 2">FC1138</strain>
    </source>
</reference>